<accession>A0A0B6ACL1</accession>
<gene>
    <name evidence="1" type="ORF">BG04_1255</name>
</gene>
<dbReference type="AlphaFoldDB" id="A0A0B6ACL1"/>
<evidence type="ECO:0000313" key="1">
    <source>
        <dbReference type="EMBL" id="AJI22680.1"/>
    </source>
</evidence>
<proteinExistence type="predicted"/>
<dbReference type="GeneID" id="93644731"/>
<dbReference type="KEGG" id="bmeg:BG04_1255"/>
<evidence type="ECO:0000313" key="2">
    <source>
        <dbReference type="Proteomes" id="UP000031829"/>
    </source>
</evidence>
<dbReference type="RefSeq" id="WP_034649073.1">
    <property type="nucleotide sequence ID" value="NZ_BCVB01000001.1"/>
</dbReference>
<dbReference type="Pfam" id="PF10966">
    <property type="entry name" value="DUF2768"/>
    <property type="match status" value="1"/>
</dbReference>
<dbReference type="EMBL" id="CP009920">
    <property type="protein sequence ID" value="AJI22680.1"/>
    <property type="molecule type" value="Genomic_DNA"/>
</dbReference>
<evidence type="ECO:0008006" key="3">
    <source>
        <dbReference type="Google" id="ProtNLM"/>
    </source>
</evidence>
<reference evidence="1 2" key="1">
    <citation type="journal article" date="2015" name="Genome Announc.">
        <title>Complete genome sequences for 35 biothreat assay-relevant bacillus species.</title>
        <authorList>
            <person name="Johnson S.L."/>
            <person name="Daligault H.E."/>
            <person name="Davenport K.W."/>
            <person name="Jaissle J."/>
            <person name="Frey K.G."/>
            <person name="Ladner J.T."/>
            <person name="Broomall S.M."/>
            <person name="Bishop-Lilly K.A."/>
            <person name="Bruce D.C."/>
            <person name="Gibbons H.S."/>
            <person name="Coyne S.R."/>
            <person name="Lo C.C."/>
            <person name="Meincke L."/>
            <person name="Munk A.C."/>
            <person name="Koroleva G.I."/>
            <person name="Rosenzweig C.N."/>
            <person name="Palacios G.F."/>
            <person name="Redden C.L."/>
            <person name="Minogue T.D."/>
            <person name="Chain P.S."/>
        </authorList>
    </citation>
    <scope>NUCLEOTIDE SEQUENCE [LARGE SCALE GENOMIC DNA]</scope>
    <source>
        <strain evidence="2">ATCC 14581 / DSM 32 / JCM 2506 / NBRC 15308 / NCIMB 9376 / NCTC 10342 / NRRL B-14308 / VKM B-512</strain>
    </source>
</reference>
<sequence>MSPGLLKMWISLGSIVFMFISVFSIYFSRYKITNRIGKIVLAFIAYLLMIVAGLIMVIVVFSGPTDA</sequence>
<dbReference type="HOGENOM" id="CLU_203191_1_0_9"/>
<protein>
    <recommendedName>
        <fullName evidence="3">DUF2768 domain-containing protein</fullName>
    </recommendedName>
</protein>
<dbReference type="InterPro" id="IPR020076">
    <property type="entry name" value="DUF2768"/>
</dbReference>
<dbReference type="Proteomes" id="UP000031829">
    <property type="component" value="Chromosome"/>
</dbReference>
<name>A0A0B6ACL1_PRIM2</name>
<organism evidence="1 2">
    <name type="scientific">Priestia megaterium (strain ATCC 14581 / DSM 32 / CCUG 1817 / JCM 2506 / NBRC 15308 / NCIMB 9376 / NCTC 10342 / NRRL B-14308 / VKM B-512 / Ford 19)</name>
    <name type="common">Bacillus megaterium</name>
    <dbReference type="NCBI Taxonomy" id="1348623"/>
    <lineage>
        <taxon>Bacteria</taxon>
        <taxon>Bacillati</taxon>
        <taxon>Bacillota</taxon>
        <taxon>Bacilli</taxon>
        <taxon>Bacillales</taxon>
        <taxon>Bacillaceae</taxon>
        <taxon>Priestia</taxon>
    </lineage>
</organism>